<evidence type="ECO:0000313" key="3">
    <source>
        <dbReference type="EMBL" id="MFC5988018.1"/>
    </source>
</evidence>
<sequence length="329" mass="37763">MKHRFKTVITTMLVFLLMITGSVFAFNDIDHSPNKDKIMQLRALGAVHGVNEEQFMPETEMTVAQAVSMLVSSFKLNIDHIQFVKEPMASDSFNHVPEDAWYTDAFIIAKLNGLPLDRDIRPQDKITREQFAHLLLHALTAKGEYAFTEMYFMLEDESEVDEAYMGSIQMLLNGKIITLDENNKFYPKRVITRGEAAGMIFDALEFVKRMNEPIPDVPNGDDPVSSDPVPPVLDEPVQIDDEPELKTVMLQDEIQQVIVTWGAKPNSGYDIRIEKIEFKEQGEAHIYVRRIQPQEGHMYLQVITHPEDRAYLSKEWKPVLKLIEDEPIQ</sequence>
<dbReference type="Pfam" id="PF00395">
    <property type="entry name" value="SLH"/>
    <property type="match status" value="1"/>
</dbReference>
<keyword evidence="4" id="KW-1185">Reference proteome</keyword>
<feature type="domain" description="SLH" evidence="2">
    <location>
        <begin position="89"/>
        <end position="149"/>
    </location>
</feature>
<feature type="signal peptide" evidence="1">
    <location>
        <begin position="1"/>
        <end position="25"/>
    </location>
</feature>
<organism evidence="3 4">
    <name type="scientific">Marinicrinis lubricantis</name>
    <dbReference type="NCBI Taxonomy" id="2086470"/>
    <lineage>
        <taxon>Bacteria</taxon>
        <taxon>Bacillati</taxon>
        <taxon>Bacillota</taxon>
        <taxon>Bacilli</taxon>
        <taxon>Bacillales</taxon>
        <taxon>Paenibacillaceae</taxon>
    </lineage>
</organism>
<protein>
    <submittedName>
        <fullName evidence="3">S-layer homology domain-containing protein</fullName>
    </submittedName>
</protein>
<dbReference type="Proteomes" id="UP001596250">
    <property type="component" value="Unassembled WGS sequence"/>
</dbReference>
<proteinExistence type="predicted"/>
<dbReference type="Pfam" id="PF14343">
    <property type="entry name" value="PrcB_C"/>
    <property type="match status" value="1"/>
</dbReference>
<evidence type="ECO:0000259" key="2">
    <source>
        <dbReference type="PROSITE" id="PS51272"/>
    </source>
</evidence>
<evidence type="ECO:0000313" key="4">
    <source>
        <dbReference type="Proteomes" id="UP001596250"/>
    </source>
</evidence>
<dbReference type="InterPro" id="IPR001119">
    <property type="entry name" value="SLH_dom"/>
</dbReference>
<keyword evidence="1" id="KW-0732">Signal</keyword>
<reference evidence="4" key="1">
    <citation type="journal article" date="2019" name="Int. J. Syst. Evol. Microbiol.">
        <title>The Global Catalogue of Microorganisms (GCM) 10K type strain sequencing project: providing services to taxonomists for standard genome sequencing and annotation.</title>
        <authorList>
            <consortium name="The Broad Institute Genomics Platform"/>
            <consortium name="The Broad Institute Genome Sequencing Center for Infectious Disease"/>
            <person name="Wu L."/>
            <person name="Ma J."/>
        </authorList>
    </citation>
    <scope>NUCLEOTIDE SEQUENCE [LARGE SCALE GENOMIC DNA]</scope>
    <source>
        <strain evidence="4">CCM 8749</strain>
    </source>
</reference>
<dbReference type="EMBL" id="JBHSQV010000174">
    <property type="protein sequence ID" value="MFC5988018.1"/>
    <property type="molecule type" value="Genomic_DNA"/>
</dbReference>
<accession>A0ABW1IT31</accession>
<feature type="domain" description="SLH" evidence="2">
    <location>
        <begin position="151"/>
        <end position="214"/>
    </location>
</feature>
<name>A0ABW1IT31_9BACL</name>
<dbReference type="RefSeq" id="WP_379895456.1">
    <property type="nucleotide sequence ID" value="NZ_CBCSCT010000025.1"/>
</dbReference>
<comment type="caution">
    <text evidence="3">The sequence shown here is derived from an EMBL/GenBank/DDBJ whole genome shotgun (WGS) entry which is preliminary data.</text>
</comment>
<evidence type="ECO:0000256" key="1">
    <source>
        <dbReference type="SAM" id="SignalP"/>
    </source>
</evidence>
<dbReference type="PROSITE" id="PS51272">
    <property type="entry name" value="SLH"/>
    <property type="match status" value="2"/>
</dbReference>
<dbReference type="InterPro" id="IPR025748">
    <property type="entry name" value="PrcB_C_dom"/>
</dbReference>
<feature type="chain" id="PRO_5046203412" evidence="1">
    <location>
        <begin position="26"/>
        <end position="329"/>
    </location>
</feature>
<gene>
    <name evidence="3" type="ORF">ACFPXP_16565</name>
</gene>